<keyword evidence="2" id="KW-1185">Reference proteome</keyword>
<evidence type="ECO:0000313" key="1">
    <source>
        <dbReference type="EMBL" id="BAX79149.1"/>
    </source>
</evidence>
<evidence type="ECO:0000313" key="2">
    <source>
        <dbReference type="Proteomes" id="UP000218267"/>
    </source>
</evidence>
<gene>
    <name evidence="1" type="ORF">ALGA_0760</name>
</gene>
<dbReference type="Pfam" id="PF14135">
    <property type="entry name" value="DUF4302"/>
    <property type="match status" value="1"/>
</dbReference>
<sequence>MGWLTTYTCDEGARELVLVIKFIDDNRAEISAPGYDMKQESGYVLNYTQQVDLVFDTHSFLALLVDLKWKADFRWELDKQEDGQYFFKSVGGQSEGESELNMVKATPEKLQLAMEIQAFKAKMRANDNISYFRVLELNSGERYDYSFIDNKVIFEKPIEESVIRFESEITIKDNSFVLTTPLLVDGKSISEFEYDEATGNFKIINSDDVEGGINFVNSPAIYPQAYMEIGTNVTDLRFYPWHSSDSSSENFQSFFTNTQESLAASGYEFESFRIQWGYAGKYNLVWATIDGEDEYFMFDMVQKDGKIIFELTGYSIEDENLINGLMPFINFFFYEEGFYVKFNGNFKQYSNLTYLLISAKNASFGINFIEWG</sequence>
<protein>
    <submittedName>
        <fullName evidence="1">Uncharacterized protein</fullName>
    </submittedName>
</protein>
<name>A0A1Y1CFL6_9BACT</name>
<dbReference type="InterPro" id="IPR025396">
    <property type="entry name" value="DUF4302"/>
</dbReference>
<dbReference type="KEGG" id="mbas:ALGA_0760"/>
<reference evidence="2" key="2">
    <citation type="journal article" date="2020" name="Antonie Van Leeuwenhoek">
        <title>Labilibaculum antarcticum sp. nov., a novel facultative anaerobic, psychrotorelant bacterium isolated from marine sediment of Antarctica.</title>
        <authorList>
            <person name="Watanabe M."/>
            <person name="Kojima H."/>
            <person name="Fukui M."/>
        </authorList>
    </citation>
    <scope>NUCLEOTIDE SEQUENCE [LARGE SCALE GENOMIC DNA]</scope>
    <source>
        <strain evidence="2">SPP2</strain>
    </source>
</reference>
<dbReference type="Proteomes" id="UP000218267">
    <property type="component" value="Chromosome"/>
</dbReference>
<proteinExistence type="predicted"/>
<accession>A0A1Y1CFL6</accession>
<organism evidence="1 2">
    <name type="scientific">Labilibaculum antarcticum</name>
    <dbReference type="NCBI Taxonomy" id="1717717"/>
    <lineage>
        <taxon>Bacteria</taxon>
        <taxon>Pseudomonadati</taxon>
        <taxon>Bacteroidota</taxon>
        <taxon>Bacteroidia</taxon>
        <taxon>Marinilabiliales</taxon>
        <taxon>Marinifilaceae</taxon>
        <taxon>Labilibaculum</taxon>
    </lineage>
</organism>
<dbReference type="AlphaFoldDB" id="A0A1Y1CFL6"/>
<reference evidence="1 2" key="1">
    <citation type="journal article" date="2018" name="Mar. Genomics">
        <title>Complete genome sequence of Marinifilaceae bacterium strain SPP2, isolated from the Antarctic marine sediment.</title>
        <authorList>
            <person name="Watanabe M."/>
            <person name="Kojima H."/>
            <person name="Fukui M."/>
        </authorList>
    </citation>
    <scope>NUCLEOTIDE SEQUENCE [LARGE SCALE GENOMIC DNA]</scope>
    <source>
        <strain evidence="1 2">SPP2</strain>
    </source>
</reference>
<dbReference type="EMBL" id="AP018042">
    <property type="protein sequence ID" value="BAX79149.1"/>
    <property type="molecule type" value="Genomic_DNA"/>
</dbReference>